<name>A0A2J8A5F8_9CHLO</name>
<keyword evidence="2" id="KW-1185">Reference proteome</keyword>
<organism evidence="1 2">
    <name type="scientific">Tetrabaena socialis</name>
    <dbReference type="NCBI Taxonomy" id="47790"/>
    <lineage>
        <taxon>Eukaryota</taxon>
        <taxon>Viridiplantae</taxon>
        <taxon>Chlorophyta</taxon>
        <taxon>core chlorophytes</taxon>
        <taxon>Chlorophyceae</taxon>
        <taxon>CS clade</taxon>
        <taxon>Chlamydomonadales</taxon>
        <taxon>Tetrabaenaceae</taxon>
        <taxon>Tetrabaena</taxon>
    </lineage>
</organism>
<protein>
    <submittedName>
        <fullName evidence="1">Uncharacterized protein</fullName>
    </submittedName>
</protein>
<dbReference type="AlphaFoldDB" id="A0A2J8A5F8"/>
<reference evidence="1 2" key="1">
    <citation type="journal article" date="2017" name="Mol. Biol. Evol.">
        <title>The 4-celled Tetrabaena socialis nuclear genome reveals the essential components for genetic control of cell number at the origin of multicellularity in the volvocine lineage.</title>
        <authorList>
            <person name="Featherston J."/>
            <person name="Arakaki Y."/>
            <person name="Hanschen E.R."/>
            <person name="Ferris P.J."/>
            <person name="Michod R.E."/>
            <person name="Olson B.J.S.C."/>
            <person name="Nozaki H."/>
            <person name="Durand P.M."/>
        </authorList>
    </citation>
    <scope>NUCLEOTIDE SEQUENCE [LARGE SCALE GENOMIC DNA]</scope>
    <source>
        <strain evidence="1 2">NIES-571</strain>
    </source>
</reference>
<dbReference type="Proteomes" id="UP000236333">
    <property type="component" value="Unassembled WGS sequence"/>
</dbReference>
<proteinExistence type="predicted"/>
<evidence type="ECO:0000313" key="1">
    <source>
        <dbReference type="EMBL" id="PNH07759.1"/>
    </source>
</evidence>
<dbReference type="OrthoDB" id="537253at2759"/>
<sequence>CGTYRNPPWDCRWQEDQGRCAVPSNFLLPRLLTYLHCRDDTTVSPFWDRCYQLQVLLNDKDICGQSDGDETRCWWLEARGEEDTDVCIPSAGGGVASIDEYDSLVAQMRNGTMLAEWFGECPTSELVYTIKSACTYTSPVDCFLDPSCALNPAAPPEYGMCRMRDELIWEALFGAGSALFNATADAMAECDVASYSLEVTLGRVPRWHR</sequence>
<dbReference type="EMBL" id="PGGS01000163">
    <property type="protein sequence ID" value="PNH07759.1"/>
    <property type="molecule type" value="Genomic_DNA"/>
</dbReference>
<gene>
    <name evidence="1" type="ORF">TSOC_005791</name>
</gene>
<feature type="non-terminal residue" evidence="1">
    <location>
        <position position="1"/>
    </location>
</feature>
<comment type="caution">
    <text evidence="1">The sequence shown here is derived from an EMBL/GenBank/DDBJ whole genome shotgun (WGS) entry which is preliminary data.</text>
</comment>
<accession>A0A2J8A5F8</accession>
<evidence type="ECO:0000313" key="2">
    <source>
        <dbReference type="Proteomes" id="UP000236333"/>
    </source>
</evidence>